<comment type="caution">
    <text evidence="3">The sequence shown here is derived from an EMBL/GenBank/DDBJ whole genome shotgun (WGS) entry which is preliminary data.</text>
</comment>
<dbReference type="OrthoDB" id="7644075at2759"/>
<dbReference type="EMBL" id="JAAOIC020000064">
    <property type="protein sequence ID" value="KAG8035272.1"/>
    <property type="molecule type" value="Genomic_DNA"/>
</dbReference>
<proteinExistence type="predicted"/>
<name>A0A8J5QWF1_9HYME</name>
<feature type="domain" description="EB" evidence="2">
    <location>
        <begin position="69"/>
        <end position="117"/>
    </location>
</feature>
<feature type="signal peptide" evidence="1">
    <location>
        <begin position="1"/>
        <end position="23"/>
    </location>
</feature>
<dbReference type="AlphaFoldDB" id="A0A8J5QWF1"/>
<protein>
    <recommendedName>
        <fullName evidence="2">EB domain-containing protein</fullName>
    </recommendedName>
</protein>
<keyword evidence="1" id="KW-0732">Signal</keyword>
<evidence type="ECO:0000259" key="2">
    <source>
        <dbReference type="Pfam" id="PF01683"/>
    </source>
</evidence>
<accession>A0A8J5QWF1</accession>
<reference evidence="3" key="1">
    <citation type="submission" date="2020-03" db="EMBL/GenBank/DDBJ databases">
        <authorList>
            <person name="Chebbi M.A."/>
            <person name="Drezen J.M."/>
        </authorList>
    </citation>
    <scope>NUCLEOTIDE SEQUENCE</scope>
    <source>
        <tissue evidence="3">Whole body</tissue>
    </source>
</reference>
<evidence type="ECO:0000313" key="3">
    <source>
        <dbReference type="EMBL" id="KAG8035272.1"/>
    </source>
</evidence>
<gene>
    <name evidence="3" type="ORF">G9C98_001762</name>
</gene>
<reference evidence="3" key="2">
    <citation type="submission" date="2021-04" db="EMBL/GenBank/DDBJ databases">
        <title>Genome-wide patterns of bracovirus chromosomal integration into multiple host tissues during parasitism.</title>
        <authorList>
            <person name="Chebbi M.A.C."/>
        </authorList>
    </citation>
    <scope>NUCLEOTIDE SEQUENCE</scope>
    <source>
        <tissue evidence="3">Whole body</tissue>
    </source>
</reference>
<feature type="chain" id="PRO_5035246801" description="EB domain-containing protein" evidence="1">
    <location>
        <begin position="24"/>
        <end position="163"/>
    </location>
</feature>
<dbReference type="Proteomes" id="UP000729913">
    <property type="component" value="Unassembled WGS sequence"/>
</dbReference>
<dbReference type="InterPro" id="IPR006149">
    <property type="entry name" value="EB_dom"/>
</dbReference>
<evidence type="ECO:0000313" key="4">
    <source>
        <dbReference type="Proteomes" id="UP000729913"/>
    </source>
</evidence>
<dbReference type="Pfam" id="PF01683">
    <property type="entry name" value="EB"/>
    <property type="match status" value="1"/>
</dbReference>
<evidence type="ECO:0000256" key="1">
    <source>
        <dbReference type="SAM" id="SignalP"/>
    </source>
</evidence>
<sequence>MASKVVSLLFSIILANIMVAVNSANDGINREIQSCVNHTMECNPELSESCCDSSNICKLINNVFKTNTVKFFCYKTINIGEACEDDDFDCTEDNFARCNSKNVCECDNRFTKNNETCEPTLSAYCKEDNHCRVENSNCRDGFCNCKLNYKLNKASTKCLPDFL</sequence>
<organism evidence="3 4">
    <name type="scientific">Cotesia typhae</name>
    <dbReference type="NCBI Taxonomy" id="2053667"/>
    <lineage>
        <taxon>Eukaryota</taxon>
        <taxon>Metazoa</taxon>
        <taxon>Ecdysozoa</taxon>
        <taxon>Arthropoda</taxon>
        <taxon>Hexapoda</taxon>
        <taxon>Insecta</taxon>
        <taxon>Pterygota</taxon>
        <taxon>Neoptera</taxon>
        <taxon>Endopterygota</taxon>
        <taxon>Hymenoptera</taxon>
        <taxon>Apocrita</taxon>
        <taxon>Ichneumonoidea</taxon>
        <taxon>Braconidae</taxon>
        <taxon>Microgastrinae</taxon>
        <taxon>Cotesia</taxon>
    </lineage>
</organism>
<keyword evidence="4" id="KW-1185">Reference proteome</keyword>